<comment type="caution">
    <text evidence="3">The sequence shown here is derived from an EMBL/GenBank/DDBJ whole genome shotgun (WGS) entry which is preliminary data.</text>
</comment>
<dbReference type="Proteomes" id="UP000295124">
    <property type="component" value="Unassembled WGS sequence"/>
</dbReference>
<feature type="compositionally biased region" description="Basic and acidic residues" evidence="1">
    <location>
        <begin position="1"/>
        <end position="11"/>
    </location>
</feature>
<dbReference type="RefSeq" id="WP_132177297.1">
    <property type="nucleotide sequence ID" value="NZ_SMKX01000226.1"/>
</dbReference>
<keyword evidence="2" id="KW-0472">Membrane</keyword>
<reference evidence="3 4" key="1">
    <citation type="submission" date="2019-03" db="EMBL/GenBank/DDBJ databases">
        <title>Draft genome sequences of novel Actinobacteria.</title>
        <authorList>
            <person name="Sahin N."/>
            <person name="Ay H."/>
            <person name="Saygin H."/>
        </authorList>
    </citation>
    <scope>NUCLEOTIDE SEQUENCE [LARGE SCALE GENOMIC DNA]</scope>
    <source>
        <strain evidence="3 4">JCM 13523</strain>
    </source>
</reference>
<protein>
    <submittedName>
        <fullName evidence="3">Uncharacterized protein</fullName>
    </submittedName>
</protein>
<keyword evidence="2" id="KW-0812">Transmembrane</keyword>
<proteinExistence type="predicted"/>
<organism evidence="3 4">
    <name type="scientific">Kribbella antibiotica</name>
    <dbReference type="NCBI Taxonomy" id="190195"/>
    <lineage>
        <taxon>Bacteria</taxon>
        <taxon>Bacillati</taxon>
        <taxon>Actinomycetota</taxon>
        <taxon>Actinomycetes</taxon>
        <taxon>Propionibacteriales</taxon>
        <taxon>Kribbellaceae</taxon>
        <taxon>Kribbella</taxon>
    </lineage>
</organism>
<feature type="transmembrane region" description="Helical" evidence="2">
    <location>
        <begin position="48"/>
        <end position="71"/>
    </location>
</feature>
<gene>
    <name evidence="3" type="ORF">E1263_40090</name>
</gene>
<name>A0A4R4YK51_9ACTN</name>
<evidence type="ECO:0000256" key="2">
    <source>
        <dbReference type="SAM" id="Phobius"/>
    </source>
</evidence>
<evidence type="ECO:0000313" key="3">
    <source>
        <dbReference type="EMBL" id="TDD44750.1"/>
    </source>
</evidence>
<dbReference type="OrthoDB" id="3831341at2"/>
<sequence length="74" mass="8014">MKLPREKRDEQAVVAPPPEAQQRIEGGGAWGPTQFDLPDRSGSNSQTILIVSLVGALVLLVLAGLWTLVYFRVG</sequence>
<evidence type="ECO:0000313" key="4">
    <source>
        <dbReference type="Proteomes" id="UP000295124"/>
    </source>
</evidence>
<dbReference type="EMBL" id="SMKX01000226">
    <property type="protein sequence ID" value="TDD44750.1"/>
    <property type="molecule type" value="Genomic_DNA"/>
</dbReference>
<keyword evidence="4" id="KW-1185">Reference proteome</keyword>
<keyword evidence="2" id="KW-1133">Transmembrane helix</keyword>
<dbReference type="AlphaFoldDB" id="A0A4R4YK51"/>
<feature type="region of interest" description="Disordered" evidence="1">
    <location>
        <begin position="1"/>
        <end position="37"/>
    </location>
</feature>
<evidence type="ECO:0000256" key="1">
    <source>
        <dbReference type="SAM" id="MobiDB-lite"/>
    </source>
</evidence>
<accession>A0A4R4YK51</accession>